<evidence type="ECO:0000256" key="2">
    <source>
        <dbReference type="SAM" id="Phobius"/>
    </source>
</evidence>
<organism evidence="3 4">
    <name type="scientific">Sediminitomix flava</name>
    <dbReference type="NCBI Taxonomy" id="379075"/>
    <lineage>
        <taxon>Bacteria</taxon>
        <taxon>Pseudomonadati</taxon>
        <taxon>Bacteroidota</taxon>
        <taxon>Cytophagia</taxon>
        <taxon>Cytophagales</taxon>
        <taxon>Flammeovirgaceae</taxon>
        <taxon>Sediminitomix</taxon>
    </lineage>
</organism>
<sequence length="406" mass="46515">MALLSAIHALIMIGGLIFYFSLPYSMADEITLVEITSAIKHALFGIEEKPPRDRYAFVNVSWEKELIDKLDSNDFKIGQMDITNRKSLGKLVKAVNDNPGHEYMLIDVRFYDPAPTDSLLSAELKKAEKLVVSYHKGADDKPHYPIFECNVGLSDMESQVRSNIDDIILKYNIIQNDSLKTTPLVIYEGIHKKGYQSGLVFGNLDGNMVLNTFVMDYLIWDYDLFQAKAYNYYQLGELLMLEEFSPGTIAEYFEDRIVIVGDFEDTDMHKTSKGEMHGPLILLNAFLALERGYNVISWGFLIFLFASFFIISYKALTIKDPVTNYLRRKLPSDHFMIEMASDALFYLAYFAIVSIISYMLFNIQLTILILATYVWAIEKAVISIDELLEEKQKAKEKKLEESIETE</sequence>
<evidence type="ECO:0000256" key="1">
    <source>
        <dbReference type="SAM" id="Coils"/>
    </source>
</evidence>
<dbReference type="Proteomes" id="UP000245535">
    <property type="component" value="Unassembled WGS sequence"/>
</dbReference>
<feature type="transmembrane region" description="Helical" evidence="2">
    <location>
        <begin position="337"/>
        <end position="361"/>
    </location>
</feature>
<dbReference type="AlphaFoldDB" id="A0A315ZB23"/>
<name>A0A315ZB23_SEDFL</name>
<keyword evidence="2" id="KW-0812">Transmembrane</keyword>
<reference evidence="3 4" key="1">
    <citation type="submission" date="2018-03" db="EMBL/GenBank/DDBJ databases">
        <title>Genomic Encyclopedia of Archaeal and Bacterial Type Strains, Phase II (KMG-II): from individual species to whole genera.</title>
        <authorList>
            <person name="Goeker M."/>
        </authorList>
    </citation>
    <scope>NUCLEOTIDE SEQUENCE [LARGE SCALE GENOMIC DNA]</scope>
    <source>
        <strain evidence="3 4">DSM 28229</strain>
    </source>
</reference>
<dbReference type="EMBL" id="QGDO01000002">
    <property type="protein sequence ID" value="PWJ42492.1"/>
    <property type="molecule type" value="Genomic_DNA"/>
</dbReference>
<feature type="transmembrane region" description="Helical" evidence="2">
    <location>
        <begin position="295"/>
        <end position="316"/>
    </location>
</feature>
<comment type="caution">
    <text evidence="3">The sequence shown here is derived from an EMBL/GenBank/DDBJ whole genome shotgun (WGS) entry which is preliminary data.</text>
</comment>
<protein>
    <submittedName>
        <fullName evidence="3">CHASE2 domain-containing protein</fullName>
    </submittedName>
</protein>
<gene>
    <name evidence="3" type="ORF">BC781_10233</name>
</gene>
<keyword evidence="2" id="KW-1133">Transmembrane helix</keyword>
<keyword evidence="1" id="KW-0175">Coiled coil</keyword>
<accession>A0A315ZB23</accession>
<evidence type="ECO:0000313" key="4">
    <source>
        <dbReference type="Proteomes" id="UP000245535"/>
    </source>
</evidence>
<feature type="coiled-coil region" evidence="1">
    <location>
        <begin position="377"/>
        <end position="404"/>
    </location>
</feature>
<keyword evidence="2" id="KW-0472">Membrane</keyword>
<evidence type="ECO:0000313" key="3">
    <source>
        <dbReference type="EMBL" id="PWJ42492.1"/>
    </source>
</evidence>
<keyword evidence="4" id="KW-1185">Reference proteome</keyword>
<proteinExistence type="predicted"/>